<gene>
    <name evidence="7 9" type="primary">hutI</name>
    <name evidence="9" type="ORF">P2G67_04045</name>
</gene>
<feature type="binding site" evidence="7">
    <location>
        <position position="317"/>
    </location>
    <ligand>
        <name>N-formimidoyl-L-glutamate</name>
        <dbReference type="ChEBI" id="CHEBI:58928"/>
    </ligand>
</feature>
<feature type="binding site" evidence="7">
    <location>
        <position position="80"/>
    </location>
    <ligand>
        <name>4-imidazolone-5-propanoate</name>
        <dbReference type="ChEBI" id="CHEBI:77893"/>
    </ligand>
</feature>
<comment type="pathway">
    <text evidence="7">Amino-acid degradation; L-histidine degradation into L-glutamate; N-formimidoyl-L-glutamate from L-histidine: step 3/3.</text>
</comment>
<dbReference type="HAMAP" id="MF_00372">
    <property type="entry name" value="HutI"/>
    <property type="match status" value="1"/>
</dbReference>
<dbReference type="Pfam" id="PF01979">
    <property type="entry name" value="Amidohydro_1"/>
    <property type="match status" value="1"/>
</dbReference>
<feature type="binding site" evidence="7">
    <location>
        <position position="71"/>
    </location>
    <ligand>
        <name>Fe(3+)</name>
        <dbReference type="ChEBI" id="CHEBI:29034"/>
    </ligand>
</feature>
<comment type="cofactor">
    <cofactor evidence="7">
        <name>Zn(2+)</name>
        <dbReference type="ChEBI" id="CHEBI:29105"/>
    </cofactor>
    <cofactor evidence="7">
        <name>Fe(3+)</name>
        <dbReference type="ChEBI" id="CHEBI:29034"/>
    </cofactor>
    <text evidence="7">Binds 1 zinc or iron ion per subunit.</text>
</comment>
<dbReference type="Proteomes" id="UP001215503">
    <property type="component" value="Unassembled WGS sequence"/>
</dbReference>
<keyword evidence="6 7" id="KW-0408">Iron</keyword>
<keyword evidence="3 7" id="KW-0378">Hydrolase</keyword>
<feature type="domain" description="Amidohydrolase-related" evidence="8">
    <location>
        <begin position="62"/>
        <end position="380"/>
    </location>
</feature>
<dbReference type="NCBIfam" id="TIGR01224">
    <property type="entry name" value="hutI"/>
    <property type="match status" value="1"/>
</dbReference>
<evidence type="ECO:0000259" key="8">
    <source>
        <dbReference type="Pfam" id="PF01979"/>
    </source>
</evidence>
<dbReference type="CDD" id="cd01296">
    <property type="entry name" value="Imidazolone-5PH"/>
    <property type="match status" value="1"/>
</dbReference>
<sequence length="406" mass="43337">MPAWDLLITNARLATMEKGAAPYGAIEPGALAVAQGRIVWLGPQAELPRGEAAEFYDAEGRWVTPGLVDCHTHLVYGGDRAAEFELRLQGASYEEIARAGGGILSTVTATRAATEDELLSGALPRARALLREGVTTIEIKSGYGLELNQELKQLRVARRLQEQLPLSVRTTFLGAHAVPPEYKGRSEDYLQSVLAMLPEVAASGLADALDAFCETIAFTPEQTERLFTAARDAGLPVKLHADQLSNSQGAALAARFGALSADHLEHTNEEGAAAMAAAGTVAVLLPGAFYFLRETKLPPMEAFRRHGVGMALASDCNPGSSPVTSLLLMLSMGCTYFRMTPEEALAGVTREGARALGLGESHGTLSVGKVADLAVWDIVRPAELAYRVGFNPLHRCYKEGRAVELT</sequence>
<reference evidence="9 10" key="1">
    <citation type="submission" date="2023-03" db="EMBL/GenBank/DDBJ databases">
        <title>Fodinicurvata sp. CAU 1616 isolated from sea sendiment.</title>
        <authorList>
            <person name="Kim W."/>
        </authorList>
    </citation>
    <scope>NUCLEOTIDE SEQUENCE [LARGE SCALE GENOMIC DNA]</scope>
    <source>
        <strain evidence="9 10">CAU 1616</strain>
    </source>
</reference>
<feature type="binding site" evidence="7">
    <location>
        <position position="176"/>
    </location>
    <ligand>
        <name>4-imidazolone-5-propanoate</name>
        <dbReference type="ChEBI" id="CHEBI:77893"/>
    </ligand>
</feature>
<dbReference type="PANTHER" id="PTHR42752">
    <property type="entry name" value="IMIDAZOLONEPROPIONASE"/>
    <property type="match status" value="1"/>
</dbReference>
<dbReference type="EMBL" id="JARHUD010000002">
    <property type="protein sequence ID" value="MDF2095142.1"/>
    <property type="molecule type" value="Genomic_DNA"/>
</dbReference>
<feature type="binding site" evidence="7">
    <location>
        <position position="240"/>
    </location>
    <ligand>
        <name>Zn(2+)</name>
        <dbReference type="ChEBI" id="CHEBI:29105"/>
    </ligand>
</feature>
<dbReference type="PANTHER" id="PTHR42752:SF1">
    <property type="entry name" value="IMIDAZOLONEPROPIONASE-RELATED"/>
    <property type="match status" value="1"/>
</dbReference>
<protein>
    <recommendedName>
        <fullName evidence="1 7">Imidazolonepropionase</fullName>
        <ecNumber evidence="1 7">3.5.2.7</ecNumber>
    </recommendedName>
    <alternativeName>
        <fullName evidence="7">Imidazolone-5-propionate hydrolase</fullName>
    </alternativeName>
</protein>
<dbReference type="InterPro" id="IPR032466">
    <property type="entry name" value="Metal_Hydrolase"/>
</dbReference>
<dbReference type="Gene3D" id="2.30.40.10">
    <property type="entry name" value="Urease, subunit C, domain 1"/>
    <property type="match status" value="1"/>
</dbReference>
<feature type="binding site" evidence="7">
    <location>
        <position position="73"/>
    </location>
    <ligand>
        <name>Zn(2+)</name>
        <dbReference type="ChEBI" id="CHEBI:29105"/>
    </ligand>
</feature>
<evidence type="ECO:0000256" key="5">
    <source>
        <dbReference type="ARBA" id="ARBA00022833"/>
    </source>
</evidence>
<evidence type="ECO:0000256" key="4">
    <source>
        <dbReference type="ARBA" id="ARBA00022808"/>
    </source>
</evidence>
<keyword evidence="7" id="KW-0963">Cytoplasm</keyword>
<feature type="binding site" evidence="7">
    <location>
        <position position="240"/>
    </location>
    <ligand>
        <name>Fe(3+)</name>
        <dbReference type="ChEBI" id="CHEBI:29034"/>
    </ligand>
</feature>
<dbReference type="SUPFAM" id="SSF51556">
    <property type="entry name" value="Metallo-dependent hydrolases"/>
    <property type="match status" value="1"/>
</dbReference>
<comment type="function">
    <text evidence="7">Catalyzes the hydrolytic cleavage of the carbon-nitrogen bond in imidazolone-5-propanoate to yield N-formimidoyl-L-glutamate. It is the third step in the universal histidine degradation pathway.</text>
</comment>
<proteinExistence type="inferred from homology"/>
<feature type="binding site" evidence="7">
    <location>
        <position position="143"/>
    </location>
    <ligand>
        <name>N-formimidoyl-L-glutamate</name>
        <dbReference type="ChEBI" id="CHEBI:58928"/>
    </ligand>
</feature>
<dbReference type="EC" id="3.5.2.7" evidence="1 7"/>
<evidence type="ECO:0000256" key="3">
    <source>
        <dbReference type="ARBA" id="ARBA00022801"/>
    </source>
</evidence>
<evidence type="ECO:0000256" key="6">
    <source>
        <dbReference type="ARBA" id="ARBA00023004"/>
    </source>
</evidence>
<evidence type="ECO:0000313" key="10">
    <source>
        <dbReference type="Proteomes" id="UP001215503"/>
    </source>
</evidence>
<dbReference type="RefSeq" id="WP_275820283.1">
    <property type="nucleotide sequence ID" value="NZ_JARHUD010000002.1"/>
</dbReference>
<dbReference type="GO" id="GO:0050480">
    <property type="term" value="F:imidazolonepropionase activity"/>
    <property type="evidence" value="ECO:0007669"/>
    <property type="project" value="UniProtKB-EC"/>
</dbReference>
<feature type="binding site" evidence="7">
    <location>
        <position position="243"/>
    </location>
    <ligand>
        <name>4-imidazolone-5-propanoate</name>
        <dbReference type="ChEBI" id="CHEBI:77893"/>
    </ligand>
</feature>
<keyword evidence="5 7" id="KW-0862">Zinc</keyword>
<evidence type="ECO:0000256" key="7">
    <source>
        <dbReference type="HAMAP-Rule" id="MF_00372"/>
    </source>
</evidence>
<evidence type="ECO:0000313" key="9">
    <source>
        <dbReference type="EMBL" id="MDF2095142.1"/>
    </source>
</evidence>
<feature type="binding site" evidence="7">
    <location>
        <position position="315"/>
    </location>
    <ligand>
        <name>Zn(2+)</name>
        <dbReference type="ChEBI" id="CHEBI:29105"/>
    </ligand>
</feature>
<dbReference type="Gene3D" id="3.20.20.140">
    <property type="entry name" value="Metal-dependent hydrolases"/>
    <property type="match status" value="1"/>
</dbReference>
<dbReference type="InterPro" id="IPR006680">
    <property type="entry name" value="Amidohydro-rel"/>
</dbReference>
<keyword evidence="2 7" id="KW-0479">Metal-binding</keyword>
<evidence type="ECO:0000256" key="2">
    <source>
        <dbReference type="ARBA" id="ARBA00022723"/>
    </source>
</evidence>
<keyword evidence="10" id="KW-1185">Reference proteome</keyword>
<feature type="binding site" evidence="7">
    <location>
        <position position="143"/>
    </location>
    <ligand>
        <name>4-imidazolone-5-propanoate</name>
        <dbReference type="ChEBI" id="CHEBI:77893"/>
    </ligand>
</feature>
<dbReference type="InterPro" id="IPR011059">
    <property type="entry name" value="Metal-dep_hydrolase_composite"/>
</dbReference>
<feature type="binding site" evidence="7">
    <location>
        <position position="71"/>
    </location>
    <ligand>
        <name>Zn(2+)</name>
        <dbReference type="ChEBI" id="CHEBI:29105"/>
    </ligand>
</feature>
<evidence type="ECO:0000256" key="1">
    <source>
        <dbReference type="ARBA" id="ARBA00012864"/>
    </source>
</evidence>
<feature type="binding site" evidence="7">
    <location>
        <position position="73"/>
    </location>
    <ligand>
        <name>Fe(3+)</name>
        <dbReference type="ChEBI" id="CHEBI:29034"/>
    </ligand>
</feature>
<keyword evidence="4 7" id="KW-0369">Histidine metabolism</keyword>
<organism evidence="9 10">
    <name type="scientific">Aquibaculum arenosum</name>
    <dbReference type="NCBI Taxonomy" id="3032591"/>
    <lineage>
        <taxon>Bacteria</taxon>
        <taxon>Pseudomonadati</taxon>
        <taxon>Pseudomonadota</taxon>
        <taxon>Alphaproteobacteria</taxon>
        <taxon>Rhodospirillales</taxon>
        <taxon>Rhodovibrionaceae</taxon>
        <taxon>Aquibaculum</taxon>
    </lineage>
</organism>
<dbReference type="InterPro" id="IPR005920">
    <property type="entry name" value="HutI"/>
</dbReference>
<feature type="binding site" evidence="7">
    <location>
        <position position="319"/>
    </location>
    <ligand>
        <name>N-formimidoyl-L-glutamate</name>
        <dbReference type="ChEBI" id="CHEBI:58928"/>
    </ligand>
</feature>
<feature type="binding site" evidence="7">
    <location>
        <position position="320"/>
    </location>
    <ligand>
        <name>4-imidazolone-5-propanoate</name>
        <dbReference type="ChEBI" id="CHEBI:77893"/>
    </ligand>
</feature>
<comment type="caution">
    <text evidence="9">The sequence shown here is derived from an EMBL/GenBank/DDBJ whole genome shotgun (WGS) entry which is preliminary data.</text>
</comment>
<name>A0ABT5YJU6_9PROT</name>
<comment type="subcellular location">
    <subcellularLocation>
        <location evidence="7">Cytoplasm</location>
    </subcellularLocation>
</comment>
<accession>A0ABT5YJU6</accession>
<dbReference type="SUPFAM" id="SSF51338">
    <property type="entry name" value="Composite domain of metallo-dependent hydrolases"/>
    <property type="match status" value="1"/>
</dbReference>
<feature type="binding site" evidence="7">
    <location>
        <position position="315"/>
    </location>
    <ligand>
        <name>Fe(3+)</name>
        <dbReference type="ChEBI" id="CHEBI:29034"/>
    </ligand>
</feature>
<comment type="catalytic activity">
    <reaction evidence="7">
        <text>4-imidazolone-5-propanoate + H2O = N-formimidoyl-L-glutamate</text>
        <dbReference type="Rhea" id="RHEA:23660"/>
        <dbReference type="ChEBI" id="CHEBI:15377"/>
        <dbReference type="ChEBI" id="CHEBI:58928"/>
        <dbReference type="ChEBI" id="CHEBI:77893"/>
        <dbReference type="EC" id="3.5.2.7"/>
    </reaction>
</comment>
<comment type="similarity">
    <text evidence="7">Belongs to the metallo-dependent hydrolases superfamily. HutI family.</text>
</comment>